<keyword evidence="2" id="KW-1185">Reference proteome</keyword>
<proteinExistence type="predicted"/>
<reference evidence="1 2" key="1">
    <citation type="journal article" date="2018" name="ACS Chem. Biol.">
        <title>Ketoreductase domain dysfunction expands chemodiversity: malyngamide biosynthesis in the cyanobacterium Okeania hirsuta.</title>
        <authorList>
            <person name="Moss N.A."/>
            <person name="Leao T."/>
            <person name="Rankin M."/>
            <person name="McCullough T.M."/>
            <person name="Qu P."/>
            <person name="Korobeynikov A."/>
            <person name="Smith J.L."/>
            <person name="Gerwick L."/>
            <person name="Gerwick W.H."/>
        </authorList>
    </citation>
    <scope>NUCLEOTIDE SEQUENCE [LARGE SCALE GENOMIC DNA]</scope>
    <source>
        <strain evidence="1 2">PAB10Feb10-1</strain>
    </source>
</reference>
<organism evidence="1 2">
    <name type="scientific">Okeania hirsuta</name>
    <dbReference type="NCBI Taxonomy" id="1458930"/>
    <lineage>
        <taxon>Bacteria</taxon>
        <taxon>Bacillati</taxon>
        <taxon>Cyanobacteriota</taxon>
        <taxon>Cyanophyceae</taxon>
        <taxon>Oscillatoriophycideae</taxon>
        <taxon>Oscillatoriales</taxon>
        <taxon>Microcoleaceae</taxon>
        <taxon>Okeania</taxon>
    </lineage>
</organism>
<dbReference type="InterPro" id="IPR007574">
    <property type="entry name" value="NblA"/>
</dbReference>
<dbReference type="InterPro" id="IPR036904">
    <property type="entry name" value="NblA_sf"/>
</dbReference>
<dbReference type="Gene3D" id="1.10.287.670">
    <property type="entry name" value="Phycobilisome degradation protein NblA"/>
    <property type="match status" value="1"/>
</dbReference>
<dbReference type="Proteomes" id="UP000269154">
    <property type="component" value="Unassembled WGS sequence"/>
</dbReference>
<sequence length="65" mass="7931">MDQPMEMPLEKQFSVRSFETQVRQMSLQQAQDCLVQLYEQMLMRETLYQQFLKHKWGLESNPDFD</sequence>
<gene>
    <name evidence="1" type="ORF">D5R40_23830</name>
</gene>
<dbReference type="SUPFAM" id="SSF109859">
    <property type="entry name" value="NblA-like"/>
    <property type="match status" value="1"/>
</dbReference>
<name>A0A3N6RHG4_9CYAN</name>
<dbReference type="EMBL" id="RCBY01000176">
    <property type="protein sequence ID" value="RQH30651.1"/>
    <property type="molecule type" value="Genomic_DNA"/>
</dbReference>
<dbReference type="AlphaFoldDB" id="A0A3N6RHG4"/>
<protein>
    <submittedName>
        <fullName evidence="1">NblA-related protein</fullName>
    </submittedName>
</protein>
<comment type="caution">
    <text evidence="1">The sequence shown here is derived from an EMBL/GenBank/DDBJ whole genome shotgun (WGS) entry which is preliminary data.</text>
</comment>
<evidence type="ECO:0000313" key="2">
    <source>
        <dbReference type="Proteomes" id="UP000269154"/>
    </source>
</evidence>
<dbReference type="RefSeq" id="WP_124144533.1">
    <property type="nucleotide sequence ID" value="NZ_CAWOKI010000025.1"/>
</dbReference>
<accession>A0A3N6RHG4</accession>
<dbReference type="OrthoDB" id="427327at2"/>
<dbReference type="Pfam" id="PF04485">
    <property type="entry name" value="NblA"/>
    <property type="match status" value="1"/>
</dbReference>
<evidence type="ECO:0000313" key="1">
    <source>
        <dbReference type="EMBL" id="RQH30651.1"/>
    </source>
</evidence>